<comment type="caution">
    <text evidence="2">The sequence shown here is derived from an EMBL/GenBank/DDBJ whole genome shotgun (WGS) entry which is preliminary data.</text>
</comment>
<evidence type="ECO:0000313" key="3">
    <source>
        <dbReference type="Proteomes" id="UP000275356"/>
    </source>
</evidence>
<accession>A0A3N2D9S8</accession>
<evidence type="ECO:0000256" key="1">
    <source>
        <dbReference type="SAM" id="MobiDB-lite"/>
    </source>
</evidence>
<proteinExistence type="predicted"/>
<gene>
    <name evidence="2" type="ORF">EDD28_1135</name>
</gene>
<keyword evidence="3" id="KW-1185">Reference proteome</keyword>
<feature type="region of interest" description="Disordered" evidence="1">
    <location>
        <begin position="1"/>
        <end position="41"/>
    </location>
</feature>
<dbReference type="OrthoDB" id="2579959at2"/>
<protein>
    <recommendedName>
        <fullName evidence="4">Pentapeptide repeat protein</fullName>
    </recommendedName>
</protein>
<dbReference type="Gene3D" id="2.160.20.80">
    <property type="entry name" value="E3 ubiquitin-protein ligase SopA"/>
    <property type="match status" value="1"/>
</dbReference>
<organism evidence="2 3">
    <name type="scientific">Salana multivorans</name>
    <dbReference type="NCBI Taxonomy" id="120377"/>
    <lineage>
        <taxon>Bacteria</taxon>
        <taxon>Bacillati</taxon>
        <taxon>Actinomycetota</taxon>
        <taxon>Actinomycetes</taxon>
        <taxon>Micrococcales</taxon>
        <taxon>Beutenbergiaceae</taxon>
        <taxon>Salana</taxon>
    </lineage>
</organism>
<evidence type="ECO:0008006" key="4">
    <source>
        <dbReference type="Google" id="ProtNLM"/>
    </source>
</evidence>
<feature type="compositionally biased region" description="Pro residues" evidence="1">
    <location>
        <begin position="1"/>
        <end position="16"/>
    </location>
</feature>
<dbReference type="Proteomes" id="UP000275356">
    <property type="component" value="Unassembled WGS sequence"/>
</dbReference>
<dbReference type="RefSeq" id="WP_123738713.1">
    <property type="nucleotide sequence ID" value="NZ_RKHQ01000001.1"/>
</dbReference>
<reference evidence="2 3" key="1">
    <citation type="submission" date="2018-11" db="EMBL/GenBank/DDBJ databases">
        <title>Sequencing the genomes of 1000 actinobacteria strains.</title>
        <authorList>
            <person name="Klenk H.-P."/>
        </authorList>
    </citation>
    <scope>NUCLEOTIDE SEQUENCE [LARGE SCALE GENOMIC DNA]</scope>
    <source>
        <strain evidence="2 3">DSM 13521</strain>
    </source>
</reference>
<dbReference type="EMBL" id="RKHQ01000001">
    <property type="protein sequence ID" value="ROR96550.1"/>
    <property type="molecule type" value="Genomic_DNA"/>
</dbReference>
<evidence type="ECO:0000313" key="2">
    <source>
        <dbReference type="EMBL" id="ROR96550.1"/>
    </source>
</evidence>
<dbReference type="SUPFAM" id="SSF141571">
    <property type="entry name" value="Pentapeptide repeat-like"/>
    <property type="match status" value="1"/>
</dbReference>
<dbReference type="AlphaFoldDB" id="A0A3N2D9S8"/>
<name>A0A3N2D9S8_9MICO</name>
<sequence length="229" mass="23899">MRRTPAGPPAPQPPDLALPTGPSDPRAPSGLTPATPRDVTPGDLLEDVELAGDGPVDLSGCRVLGSRLALAGQEEAVLRAARLSEVVLTAPDVAVLRAPYGQWRDVVVQGGRLGTAEAYDVEWTRVALRGVRIRYLNLRSARVTDLVLEDCVVDELDLGGAELTRVALPGTRVGRLEATGVRLDAFDLRGCTLGVIVGARDLAGAVVDAIQVVELAPLLAAALGLSVVE</sequence>